<dbReference type="Pfam" id="PF10312">
    <property type="entry name" value="Cactin_mid"/>
    <property type="match status" value="1"/>
</dbReference>
<keyword evidence="2" id="KW-0508">mRNA splicing</keyword>
<dbReference type="PANTHER" id="PTHR21737:SF4">
    <property type="entry name" value="SPLICING FACTOR CACTIN"/>
    <property type="match status" value="1"/>
</dbReference>
<dbReference type="PANTHER" id="PTHR21737">
    <property type="entry name" value="POLYGLUTAMINE BINDING PROTEIN 1/MARVEL MEMBRANE-ASSOCIATING DOMAIN CONTAINING 3"/>
    <property type="match status" value="1"/>
</dbReference>
<dbReference type="InterPro" id="IPR018816">
    <property type="entry name" value="Cactin_central"/>
</dbReference>
<comment type="similarity">
    <text evidence="1">Belongs to the CACTIN family.</text>
</comment>
<dbReference type="GO" id="GO:0045292">
    <property type="term" value="P:mRNA cis splicing, via spliceosome"/>
    <property type="evidence" value="ECO:0007669"/>
    <property type="project" value="TreeGrafter"/>
</dbReference>
<evidence type="ECO:0000313" key="6">
    <source>
        <dbReference type="Ensembl" id="ENSPTEP00000019261.1"/>
    </source>
</evidence>
<keyword evidence="2" id="KW-0507">mRNA processing</keyword>
<evidence type="ECO:0000256" key="1">
    <source>
        <dbReference type="ARBA" id="ARBA00006895"/>
    </source>
</evidence>
<dbReference type="Ensembl" id="ENSPTET00000028151.1">
    <property type="protein sequence ID" value="ENSPTEP00000019261.1"/>
    <property type="gene ID" value="ENSPTEG00000020623.1"/>
</dbReference>
<accession>A0A8C9LPP1</accession>
<dbReference type="AlphaFoldDB" id="A0A8C9LPP1"/>
<evidence type="ECO:0000256" key="2">
    <source>
        <dbReference type="ARBA" id="ARBA00023187"/>
    </source>
</evidence>
<proteinExistence type="inferred from homology"/>
<feature type="domain" description="Splicing factor Cactin C-terminal" evidence="4">
    <location>
        <begin position="487"/>
        <end position="600"/>
    </location>
</feature>
<sequence>MKDHFNYTNECNPFGDNTLSTPFVWKLKNKYEKIKNNNKIIVTTDSLLENSFSKVNEIQQVKKRRAERDQERAMLEDYRLQLEKQKNQINVQEYIKNEQLFFINQLLQSSDSRINQNMPQFVDIFRLASQIVFEKKAQVTIHSYYYQAPFYVLLKDLNKEELENNTKQLKLLILHDQILNERKNEKYWNALLFFSEYYLNKLEDKKSNEHYMNDDTMNEKKETKSEAELKIEKKIESFFKNKTYEELITYEEQIKKNISMDNINQDDATYWNTVLLKLPYLKAKCVLDLFYKQFCVTKSIDTNICQHPHSIYKYSEKNELAKKGKEKEIEKLLTECKSPDLISNEQIEQNEEIIYDSEEEFKERTKISQNILNMLKQKLNIELENELKNKLGNEEWSHQKSSNNNYNLFEEKSKNVYLKQQNQQNSNNDEIILNRNFVKEKKIYYNFIQKEKRKKGMKDSGGGILLNDINYNTTTVTNILKNTLFVIRKPLYFNKVKTSFDWNKYNKTHYDYENTPPKYICGYKFNIFYTNLLNKSEKPTWKLCACEEENKVLIIFHGGLPYLDLTFKIVNAEWCYDKHRGFRNVFDKGILQLYFNFKKKDTCVEICIMCYPFVKKLFKKTDEIFIFIYIL</sequence>
<organism evidence="6 7">
    <name type="scientific">Piliocolobus tephrosceles</name>
    <name type="common">Ugandan red Colobus</name>
    <dbReference type="NCBI Taxonomy" id="591936"/>
    <lineage>
        <taxon>Eukaryota</taxon>
        <taxon>Metazoa</taxon>
        <taxon>Chordata</taxon>
        <taxon>Craniata</taxon>
        <taxon>Vertebrata</taxon>
        <taxon>Euteleostomi</taxon>
        <taxon>Mammalia</taxon>
        <taxon>Eutheria</taxon>
        <taxon>Euarchontoglires</taxon>
        <taxon>Primates</taxon>
        <taxon>Haplorrhini</taxon>
        <taxon>Catarrhini</taxon>
        <taxon>Cercopithecidae</taxon>
        <taxon>Colobinae</taxon>
        <taxon>Piliocolobus</taxon>
    </lineage>
</organism>
<dbReference type="GO" id="GO:0005681">
    <property type="term" value="C:spliceosomal complex"/>
    <property type="evidence" value="ECO:0007669"/>
    <property type="project" value="TreeGrafter"/>
</dbReference>
<feature type="domain" description="Splicing factor cactin central" evidence="5">
    <location>
        <begin position="84"/>
        <end position="288"/>
    </location>
</feature>
<dbReference type="InterPro" id="IPR019134">
    <property type="entry name" value="Cactin_C"/>
</dbReference>
<dbReference type="Pfam" id="PF09732">
    <property type="entry name" value="CactinC_cactus"/>
    <property type="match status" value="1"/>
</dbReference>
<reference evidence="6" key="1">
    <citation type="submission" date="2025-08" db="UniProtKB">
        <authorList>
            <consortium name="Ensembl"/>
        </authorList>
    </citation>
    <scope>IDENTIFICATION</scope>
</reference>
<reference evidence="6" key="2">
    <citation type="submission" date="2025-09" db="UniProtKB">
        <authorList>
            <consortium name="Ensembl"/>
        </authorList>
    </citation>
    <scope>IDENTIFICATION</scope>
</reference>
<name>A0A8C9LPP1_9PRIM</name>
<evidence type="ECO:0000259" key="5">
    <source>
        <dbReference type="Pfam" id="PF10312"/>
    </source>
</evidence>
<evidence type="ECO:0000259" key="4">
    <source>
        <dbReference type="Pfam" id="PF09732"/>
    </source>
</evidence>
<keyword evidence="7" id="KW-1185">Reference proteome</keyword>
<evidence type="ECO:0000256" key="3">
    <source>
        <dbReference type="ARBA" id="ARBA00034534"/>
    </source>
</evidence>
<dbReference type="GO" id="GO:0005737">
    <property type="term" value="C:cytoplasm"/>
    <property type="evidence" value="ECO:0007669"/>
    <property type="project" value="TreeGrafter"/>
</dbReference>
<dbReference type="Proteomes" id="UP000694416">
    <property type="component" value="Unplaced"/>
</dbReference>
<evidence type="ECO:0000313" key="7">
    <source>
        <dbReference type="Proteomes" id="UP000694416"/>
    </source>
</evidence>
<dbReference type="SMART" id="SM01050">
    <property type="entry name" value="CactinC_cactus"/>
    <property type="match status" value="1"/>
</dbReference>
<protein>
    <recommendedName>
        <fullName evidence="3">Splicing factor Cactin</fullName>
    </recommendedName>
</protein>